<sequence>MIALQLSRVTSLLGMGVCLLFVEMSSSLEVGVPERFLRPRNYNPHPYTIDEGRQYLEETVSANLPQDISSLPHPYQFFERPPSRGESSSGAPIQFPKVPEAARAQPAEPTAKLKPATIKHPLNVPNNHINDVSQDDLSLQNAILSGGAPQYAAPLRVAYIQEQAPAPVPVAQYEGLQYRDEIPAPRGIYKAKILAPKNYAFSYAVKDGDYGDDFSHSQAHHGAQTKGEYRVKLPDGRVQVVSYTADDNGYKADVRYDHAENSVEPQYDAPLVKYKQVYKPVLKQLYKPSYKSYYQLQPRPKAFTPIHEGPTEQPPASPRELFPGHPSALQILQSTATPVALTYSHSTPRPFKKGSFRLSPPSPAPEADSQAYYVSSSPAPEYYAVSSTPAPEYYAVSSTATPDQELVYPSSTVPPRYAPTASRHNYYLLQQQKRR</sequence>
<dbReference type="InterPro" id="IPR000618">
    <property type="entry name" value="Insect_cuticle"/>
</dbReference>
<dbReference type="Proteomes" id="UP000466442">
    <property type="component" value="Unassembled WGS sequence"/>
</dbReference>
<evidence type="ECO:0000256" key="4">
    <source>
        <dbReference type="SAM" id="SignalP"/>
    </source>
</evidence>
<organism evidence="5 6">
    <name type="scientific">Apolygus lucorum</name>
    <name type="common">Small green plant bug</name>
    <name type="synonym">Lygocoris lucorum</name>
    <dbReference type="NCBI Taxonomy" id="248454"/>
    <lineage>
        <taxon>Eukaryota</taxon>
        <taxon>Metazoa</taxon>
        <taxon>Ecdysozoa</taxon>
        <taxon>Arthropoda</taxon>
        <taxon>Hexapoda</taxon>
        <taxon>Insecta</taxon>
        <taxon>Pterygota</taxon>
        <taxon>Neoptera</taxon>
        <taxon>Paraneoptera</taxon>
        <taxon>Hemiptera</taxon>
        <taxon>Heteroptera</taxon>
        <taxon>Panheteroptera</taxon>
        <taxon>Cimicomorpha</taxon>
        <taxon>Miridae</taxon>
        <taxon>Mirini</taxon>
        <taxon>Apolygus</taxon>
    </lineage>
</organism>
<dbReference type="Pfam" id="PF00379">
    <property type="entry name" value="Chitin_bind_4"/>
    <property type="match status" value="1"/>
</dbReference>
<evidence type="ECO:0000313" key="6">
    <source>
        <dbReference type="Proteomes" id="UP000466442"/>
    </source>
</evidence>
<keyword evidence="1 2" id="KW-0193">Cuticle</keyword>
<feature type="region of interest" description="Disordered" evidence="3">
    <location>
        <begin position="73"/>
        <end position="129"/>
    </location>
</feature>
<evidence type="ECO:0000256" key="2">
    <source>
        <dbReference type="PROSITE-ProRule" id="PRU00497"/>
    </source>
</evidence>
<name>A0A8S9Y627_APOLU</name>
<dbReference type="PRINTS" id="PR00947">
    <property type="entry name" value="CUTICLE"/>
</dbReference>
<comment type="caution">
    <text evidence="5">The sequence shown here is derived from an EMBL/GenBank/DDBJ whole genome shotgun (WGS) entry which is preliminary data.</text>
</comment>
<feature type="signal peptide" evidence="4">
    <location>
        <begin position="1"/>
        <end position="27"/>
    </location>
</feature>
<keyword evidence="4" id="KW-0732">Signal</keyword>
<reference evidence="5" key="1">
    <citation type="journal article" date="2021" name="Mol. Ecol. Resour.">
        <title>Apolygus lucorum genome provides insights into omnivorousness and mesophyll feeding.</title>
        <authorList>
            <person name="Liu Y."/>
            <person name="Liu H."/>
            <person name="Wang H."/>
            <person name="Huang T."/>
            <person name="Liu B."/>
            <person name="Yang B."/>
            <person name="Yin L."/>
            <person name="Li B."/>
            <person name="Zhang Y."/>
            <person name="Zhang S."/>
            <person name="Jiang F."/>
            <person name="Zhang X."/>
            <person name="Ren Y."/>
            <person name="Wang B."/>
            <person name="Wang S."/>
            <person name="Lu Y."/>
            <person name="Wu K."/>
            <person name="Fan W."/>
            <person name="Wang G."/>
        </authorList>
    </citation>
    <scope>NUCLEOTIDE SEQUENCE</scope>
    <source>
        <strain evidence="5">12Hb</strain>
    </source>
</reference>
<dbReference type="PANTHER" id="PTHR12236:SF79">
    <property type="entry name" value="CUTICULAR PROTEIN 50CB-RELATED"/>
    <property type="match status" value="1"/>
</dbReference>
<dbReference type="AlphaFoldDB" id="A0A8S9Y627"/>
<evidence type="ECO:0000313" key="5">
    <source>
        <dbReference type="EMBL" id="KAF6215295.1"/>
    </source>
</evidence>
<dbReference type="GO" id="GO:0005615">
    <property type="term" value="C:extracellular space"/>
    <property type="evidence" value="ECO:0007669"/>
    <property type="project" value="TreeGrafter"/>
</dbReference>
<gene>
    <name evidence="5" type="ORF">GE061_010047</name>
</gene>
<dbReference type="GO" id="GO:0031012">
    <property type="term" value="C:extracellular matrix"/>
    <property type="evidence" value="ECO:0007669"/>
    <property type="project" value="TreeGrafter"/>
</dbReference>
<keyword evidence="6" id="KW-1185">Reference proteome</keyword>
<dbReference type="OrthoDB" id="6382199at2759"/>
<dbReference type="PROSITE" id="PS00233">
    <property type="entry name" value="CHIT_BIND_RR_1"/>
    <property type="match status" value="1"/>
</dbReference>
<evidence type="ECO:0000256" key="3">
    <source>
        <dbReference type="SAM" id="MobiDB-lite"/>
    </source>
</evidence>
<feature type="region of interest" description="Disordered" evidence="3">
    <location>
        <begin position="351"/>
        <end position="370"/>
    </location>
</feature>
<evidence type="ECO:0000256" key="1">
    <source>
        <dbReference type="ARBA" id="ARBA00022460"/>
    </source>
</evidence>
<dbReference type="InterPro" id="IPR051217">
    <property type="entry name" value="Insect_Cuticle_Struc_Prot"/>
</dbReference>
<dbReference type="GO" id="GO:0042302">
    <property type="term" value="F:structural constituent of cuticle"/>
    <property type="evidence" value="ECO:0007669"/>
    <property type="project" value="UniProtKB-UniRule"/>
</dbReference>
<accession>A0A8S9Y627</accession>
<dbReference type="PROSITE" id="PS51155">
    <property type="entry name" value="CHIT_BIND_RR_2"/>
    <property type="match status" value="1"/>
</dbReference>
<protein>
    <submittedName>
        <fullName evidence="5">Uncharacterized protein</fullName>
    </submittedName>
</protein>
<dbReference type="InterPro" id="IPR031311">
    <property type="entry name" value="CHIT_BIND_RR_consensus"/>
</dbReference>
<proteinExistence type="predicted"/>
<dbReference type="PANTHER" id="PTHR12236">
    <property type="entry name" value="STRUCTURAL CONTITUENT OF CUTICLE"/>
    <property type="match status" value="1"/>
</dbReference>
<feature type="chain" id="PRO_5035794297" evidence="4">
    <location>
        <begin position="28"/>
        <end position="435"/>
    </location>
</feature>
<dbReference type="EMBL" id="WIXP02000002">
    <property type="protein sequence ID" value="KAF6215295.1"/>
    <property type="molecule type" value="Genomic_DNA"/>
</dbReference>